<keyword evidence="3" id="KW-1185">Reference proteome</keyword>
<evidence type="ECO:0000313" key="3">
    <source>
        <dbReference type="Proteomes" id="UP000185678"/>
    </source>
</evidence>
<dbReference type="Proteomes" id="UP000185678">
    <property type="component" value="Unassembled WGS sequence"/>
</dbReference>
<evidence type="ECO:0000313" key="2">
    <source>
        <dbReference type="EMBL" id="SIS48415.1"/>
    </source>
</evidence>
<feature type="signal peptide" evidence="1">
    <location>
        <begin position="1"/>
        <end position="23"/>
    </location>
</feature>
<dbReference type="PROSITE" id="PS51257">
    <property type="entry name" value="PROKAR_LIPOPROTEIN"/>
    <property type="match status" value="1"/>
</dbReference>
<sequence length="153" mass="16885">MTKRLTVSAAVMALAMLGMTACSSDSLQHAETARVTLQIAPDANQDSAIELDIVAVYDSDLLKTLLAMPARDWFSKRRQFELDYPKGWKAWNWQVVPGQVVPTQDIQADTGSAYGVLVFANYRTPGDHRARVTKLSSVVVQLQRDGFVVTGKE</sequence>
<gene>
    <name evidence="2" type="ORF">SAMN05421779_102232</name>
</gene>
<dbReference type="STRING" id="80876.SAMN05421779_102232"/>
<dbReference type="AlphaFoldDB" id="A0A1N7JGE0"/>
<dbReference type="RefSeq" id="WP_084194600.1">
    <property type="nucleotide sequence ID" value="NZ_FTOA01000002.1"/>
</dbReference>
<keyword evidence="1" id="KW-0732">Signal</keyword>
<dbReference type="EMBL" id="FTOA01000002">
    <property type="protein sequence ID" value="SIS48415.1"/>
    <property type="molecule type" value="Genomic_DNA"/>
</dbReference>
<feature type="chain" id="PRO_5013337726" evidence="1">
    <location>
        <begin position="24"/>
        <end position="153"/>
    </location>
</feature>
<proteinExistence type="predicted"/>
<protein>
    <submittedName>
        <fullName evidence="2">Type VI secretion system protein</fullName>
    </submittedName>
</protein>
<organism evidence="2 3">
    <name type="scientific">Insolitispirillum peregrinum</name>
    <dbReference type="NCBI Taxonomy" id="80876"/>
    <lineage>
        <taxon>Bacteria</taxon>
        <taxon>Pseudomonadati</taxon>
        <taxon>Pseudomonadota</taxon>
        <taxon>Alphaproteobacteria</taxon>
        <taxon>Rhodospirillales</taxon>
        <taxon>Novispirillaceae</taxon>
        <taxon>Insolitispirillum</taxon>
    </lineage>
</organism>
<name>A0A1N7JGE0_9PROT</name>
<accession>A0A1N7JGE0</accession>
<dbReference type="OrthoDB" id="8588447at2"/>
<evidence type="ECO:0000256" key="1">
    <source>
        <dbReference type="SAM" id="SignalP"/>
    </source>
</evidence>
<reference evidence="2 3" key="1">
    <citation type="submission" date="2017-01" db="EMBL/GenBank/DDBJ databases">
        <authorList>
            <person name="Mah S.A."/>
            <person name="Swanson W.J."/>
            <person name="Moy G.W."/>
            <person name="Vacquier V.D."/>
        </authorList>
    </citation>
    <scope>NUCLEOTIDE SEQUENCE [LARGE SCALE GENOMIC DNA]</scope>
    <source>
        <strain evidence="2 3">DSM 11589</strain>
    </source>
</reference>